<evidence type="ECO:0000313" key="1">
    <source>
        <dbReference type="Proteomes" id="UP000252040"/>
    </source>
</evidence>
<protein>
    <submittedName>
        <fullName evidence="2">Toll-interacting protein isoform X3</fullName>
    </submittedName>
</protein>
<dbReference type="Proteomes" id="UP000252040">
    <property type="component" value="Unplaced"/>
</dbReference>
<dbReference type="PANTHER" id="PTHR16461">
    <property type="entry name" value="TOLL-INTERACTING PROTEIN"/>
    <property type="match status" value="1"/>
</dbReference>
<dbReference type="GO" id="GO:0031624">
    <property type="term" value="F:ubiquitin conjugating enzyme binding"/>
    <property type="evidence" value="ECO:0007669"/>
    <property type="project" value="TreeGrafter"/>
</dbReference>
<dbReference type="RefSeq" id="XP_024604545.1">
    <property type="nucleotide sequence ID" value="XM_024748777.1"/>
</dbReference>
<name>A0A341BP49_NEOAA</name>
<accession>A0A341BP49</accession>
<sequence length="81" mass="8625">MATTVSTQRGPVYIGELPQDFLRITPTQQQQQIQLDAQAAQQLQYGGSAGSVVLLSLTPVSSQGCPPCAAPAWCLWPCPQP</sequence>
<dbReference type="GO" id="GO:0005737">
    <property type="term" value="C:cytoplasm"/>
    <property type="evidence" value="ECO:0007669"/>
    <property type="project" value="TreeGrafter"/>
</dbReference>
<dbReference type="GO" id="GO:0006511">
    <property type="term" value="P:ubiquitin-dependent protein catabolic process"/>
    <property type="evidence" value="ECO:0007669"/>
    <property type="project" value="TreeGrafter"/>
</dbReference>
<gene>
    <name evidence="2" type="primary">TOLLIP</name>
</gene>
<dbReference type="AlphaFoldDB" id="A0A341BP49"/>
<dbReference type="CTD" id="54472"/>
<reference evidence="2" key="1">
    <citation type="submission" date="2025-08" db="UniProtKB">
        <authorList>
            <consortium name="RefSeq"/>
        </authorList>
    </citation>
    <scope>IDENTIFICATION</scope>
    <source>
        <tissue evidence="2">Meat</tissue>
    </source>
</reference>
<proteinExistence type="predicted"/>
<keyword evidence="1" id="KW-1185">Reference proteome</keyword>
<evidence type="ECO:0000313" key="2">
    <source>
        <dbReference type="RefSeq" id="XP_024604545.1"/>
    </source>
</evidence>
<organism evidence="1 2">
    <name type="scientific">Neophocaena asiaeorientalis asiaeorientalis</name>
    <name type="common">Yangtze finless porpoise</name>
    <name type="synonym">Neophocaena phocaenoides subsp. asiaeorientalis</name>
    <dbReference type="NCBI Taxonomy" id="1706337"/>
    <lineage>
        <taxon>Eukaryota</taxon>
        <taxon>Metazoa</taxon>
        <taxon>Chordata</taxon>
        <taxon>Craniata</taxon>
        <taxon>Vertebrata</taxon>
        <taxon>Euteleostomi</taxon>
        <taxon>Mammalia</taxon>
        <taxon>Eutheria</taxon>
        <taxon>Laurasiatheria</taxon>
        <taxon>Artiodactyla</taxon>
        <taxon>Whippomorpha</taxon>
        <taxon>Cetacea</taxon>
        <taxon>Odontoceti</taxon>
        <taxon>Phocoenidae</taxon>
        <taxon>Neophocaena</taxon>
    </lineage>
</organism>
<dbReference type="GeneID" id="112402122"/>
<dbReference type="PANTHER" id="PTHR16461:SF5">
    <property type="entry name" value="TOLL-INTERACTING PROTEIN"/>
    <property type="match status" value="1"/>
</dbReference>
<dbReference type="GO" id="GO:0043130">
    <property type="term" value="F:ubiquitin binding"/>
    <property type="evidence" value="ECO:0007669"/>
    <property type="project" value="TreeGrafter"/>
</dbReference>